<feature type="compositionally biased region" description="Polar residues" evidence="6">
    <location>
        <begin position="621"/>
        <end position="641"/>
    </location>
</feature>
<evidence type="ECO:0000313" key="9">
    <source>
        <dbReference type="Proteomes" id="UP000828357"/>
    </source>
</evidence>
<keyword evidence="1" id="KW-0235">DNA replication</keyword>
<dbReference type="InterPro" id="IPR008766">
    <property type="entry name" value="Replication_gene_A-like"/>
</dbReference>
<dbReference type="GO" id="GO:0004519">
    <property type="term" value="F:endonuclease activity"/>
    <property type="evidence" value="ECO:0007669"/>
    <property type="project" value="UniProtKB-KW"/>
</dbReference>
<feature type="domain" description="Replication gene A protein-like" evidence="7">
    <location>
        <begin position="168"/>
        <end position="457"/>
    </location>
</feature>
<evidence type="ECO:0000256" key="4">
    <source>
        <dbReference type="ARBA" id="ARBA00022801"/>
    </source>
</evidence>
<feature type="region of interest" description="Disordered" evidence="6">
    <location>
        <begin position="600"/>
        <end position="644"/>
    </location>
</feature>
<keyword evidence="4" id="KW-0378">Hydrolase</keyword>
<reference evidence="8" key="1">
    <citation type="submission" date="2021-11" db="EMBL/GenBank/DDBJ databases">
        <title>vB_AsaM_LPM4, the infectious counterpart bacteriophage of Aeromonas salmonicida subsp. salmonicida Prophage 3, requires the A-layer in its infection process.</title>
        <authorList>
            <person name="Leduc G.R."/>
            <person name="Paquet V.E."/>
            <person name="Piche L.C."/>
            <person name="Vincent A.T."/>
            <person name="Charette S.J."/>
        </authorList>
    </citation>
    <scope>NUCLEOTIDE SEQUENCE</scope>
</reference>
<evidence type="ECO:0000256" key="2">
    <source>
        <dbReference type="ARBA" id="ARBA00022722"/>
    </source>
</evidence>
<keyword evidence="3" id="KW-0255">Endonuclease</keyword>
<feature type="coiled-coil region" evidence="5">
    <location>
        <begin position="746"/>
        <end position="794"/>
    </location>
</feature>
<dbReference type="GeneID" id="77940530"/>
<keyword evidence="9" id="KW-1185">Reference proteome</keyword>
<name>A0AAE8YH52_9CAUD</name>
<feature type="compositionally biased region" description="Basic and acidic residues" evidence="6">
    <location>
        <begin position="601"/>
        <end position="620"/>
    </location>
</feature>
<keyword evidence="5" id="KW-0175">Coiled coil</keyword>
<dbReference type="EMBL" id="OL348188">
    <property type="protein sequence ID" value="UGC97296.1"/>
    <property type="molecule type" value="Genomic_DNA"/>
</dbReference>
<evidence type="ECO:0000256" key="3">
    <source>
        <dbReference type="ARBA" id="ARBA00022759"/>
    </source>
</evidence>
<dbReference type="Pfam" id="PF05840">
    <property type="entry name" value="Phage_GPA"/>
    <property type="match status" value="1"/>
</dbReference>
<evidence type="ECO:0000313" key="8">
    <source>
        <dbReference type="EMBL" id="UGC97296.1"/>
    </source>
</evidence>
<keyword evidence="2" id="KW-0540">Nuclease</keyword>
<feature type="region of interest" description="Disordered" evidence="6">
    <location>
        <begin position="297"/>
        <end position="320"/>
    </location>
</feature>
<dbReference type="GO" id="GO:0006260">
    <property type="term" value="P:DNA replication"/>
    <property type="evidence" value="ECO:0007669"/>
    <property type="project" value="UniProtKB-KW"/>
</dbReference>
<dbReference type="Proteomes" id="UP000828357">
    <property type="component" value="Segment"/>
</dbReference>
<evidence type="ECO:0000256" key="1">
    <source>
        <dbReference type="ARBA" id="ARBA00022705"/>
    </source>
</evidence>
<sequence length="803" mass="89573">MKESLTNLCGIQLPPKYCTGFDAIQMASAAEKLQQVEWHVAKPLAKTYLRRYPASYKTANIWLRRMVDACAAAQSRFPIPVHHLRNDIRRELVAAEWARRCQQLLTMGANERTAAELLADLGSQAQAWHFCPPLPLDPRTAARKLLDRQLTDEERADMEPAVEKFEGAAASLLVRLLDESWWLRKINRAWAVYCELVAILTGQVRKGVSPYASAHAVREFTQRKAAQQAWMAGMSAVNEELGQEIDLADAIMASVANPAIRRHELMVRMRGFDDLAAEQGKVSLFLTLTAPSGYHSWRQGSKDKSKTYQNEGFNGSTPTETNRLLGKQWARFRAALAREGVMAFGFRVVEPHHDGTPHWHCLLFINPEHKDIFLTLLAYHFTDTDRAELKMPNGDLLDQLAQMKIRNKLPRIKWLLNVNDKAVMKAINPRVNWKEMDPAKGSATGYIAKYIAKNLDGHKVGMDYEAETSIDHSMVAVAAWASCWRIRQFQQIGGPSVSVWRELRRLGDEVIEWDCVLEAARYAADNNRWSRFIEAMGGIETPRKDHLIKLSKRLDAAANKYGEDVLRLMGVISDVGQTTATTRTEGWQIVRKGAAVQGLGEQREPAVGERSEPAVGERSELQSSSGSCAPRSSVNNCTKGSKSGVKGSALAKELIRMGLDVSNEDLLLRGCIINADGQYVRLVGDRLIVTRNWPGAGDAVADQLTAEVEAELARSRTASSAELKQQARELMHSGGSVTEWLASLPLQQADEAIATLTRLVDDEEDRANYQPTELERANVEIMRANNLRHSAEIAEARARLGVE</sequence>
<evidence type="ECO:0000259" key="7">
    <source>
        <dbReference type="Pfam" id="PF05840"/>
    </source>
</evidence>
<feature type="compositionally biased region" description="Polar residues" evidence="6">
    <location>
        <begin position="307"/>
        <end position="320"/>
    </location>
</feature>
<organism evidence="8 9">
    <name type="scientific">Aeromonas phage vB_AsaM_LPM4</name>
    <dbReference type="NCBI Taxonomy" id="2894367"/>
    <lineage>
        <taxon>Viruses</taxon>
        <taxon>Duplodnaviria</taxon>
        <taxon>Heunggongvirae</taxon>
        <taxon>Uroviricota</taxon>
        <taxon>Caudoviricetes</taxon>
        <taxon>Peduoviridae</taxon>
        <taxon>Piscesmortuivirus</taxon>
        <taxon>Piscesmortuivirus LPM4</taxon>
    </lineage>
</organism>
<dbReference type="GO" id="GO:0016787">
    <property type="term" value="F:hydrolase activity"/>
    <property type="evidence" value="ECO:0007669"/>
    <property type="project" value="UniProtKB-KW"/>
</dbReference>
<accession>A0AAE8YH52</accession>
<evidence type="ECO:0000256" key="6">
    <source>
        <dbReference type="SAM" id="MobiDB-lite"/>
    </source>
</evidence>
<proteinExistence type="predicted"/>
<dbReference type="RefSeq" id="YP_010664481.1">
    <property type="nucleotide sequence ID" value="NC_070919.1"/>
</dbReference>
<protein>
    <submittedName>
        <fullName evidence="8">Replication protein</fullName>
    </submittedName>
</protein>
<evidence type="ECO:0000256" key="5">
    <source>
        <dbReference type="SAM" id="Coils"/>
    </source>
</evidence>
<dbReference type="KEGG" id="vg:77940530"/>